<reference evidence="4 5" key="1">
    <citation type="submission" date="2014-04" db="EMBL/GenBank/DDBJ databases">
        <authorList>
            <person name="Hornung B.V."/>
        </authorList>
    </citation>
    <scope>NUCLEOTIDE SEQUENCE [LARGE SCALE GENOMIC DNA]</scope>
    <source>
        <strain evidence="4 5">CRIB</strain>
    </source>
</reference>
<evidence type="ECO:0000313" key="4">
    <source>
        <dbReference type="EMBL" id="CED93519.1"/>
    </source>
</evidence>
<keyword evidence="3" id="KW-0812">Transmembrane</keyword>
<keyword evidence="3" id="KW-1133">Transmembrane helix</keyword>
<keyword evidence="2" id="KW-0813">Transport</keyword>
<evidence type="ECO:0000256" key="1">
    <source>
        <dbReference type="ARBA" id="ARBA00010692"/>
    </source>
</evidence>
<dbReference type="Proteomes" id="UP000245622">
    <property type="component" value="Chromosome 1"/>
</dbReference>
<dbReference type="PIRSF" id="PIRSF016661">
    <property type="entry name" value="BioY"/>
    <property type="match status" value="1"/>
</dbReference>
<feature type="transmembrane region" description="Helical" evidence="3">
    <location>
        <begin position="77"/>
        <end position="101"/>
    </location>
</feature>
<evidence type="ECO:0000256" key="2">
    <source>
        <dbReference type="PIRNR" id="PIRNR016661"/>
    </source>
</evidence>
<feature type="transmembrane region" description="Helical" evidence="3">
    <location>
        <begin position="53"/>
        <end position="71"/>
    </location>
</feature>
<dbReference type="RefSeq" id="WP_180703228.1">
    <property type="nucleotide sequence ID" value="NZ_CAJUCR010000026.1"/>
</dbReference>
<evidence type="ECO:0000256" key="3">
    <source>
        <dbReference type="SAM" id="Phobius"/>
    </source>
</evidence>
<dbReference type="GO" id="GO:0015225">
    <property type="term" value="F:biotin transmembrane transporter activity"/>
    <property type="evidence" value="ECO:0007669"/>
    <property type="project" value="UniProtKB-UniRule"/>
</dbReference>
<keyword evidence="5" id="KW-1185">Reference proteome</keyword>
<dbReference type="GO" id="GO:0005886">
    <property type="term" value="C:plasma membrane"/>
    <property type="evidence" value="ECO:0007669"/>
    <property type="project" value="UniProtKB-SubCell"/>
</dbReference>
<sequence>MKLKTSELVICSLFASLTAILTQISIPLPAVPLTMQIFAVALCGLVLGKRLGFISQIIYVLLGAIGLPVFAQFSGGIGIILGPTGGFILSFPIIAFVVGYFSEKFMSTIGIMFGMICSLLISYIIGTLQFCIVTNSDIVKGLTICVIPFIIVDIIKLSLAIVVGKSILKRVNLGYSIKTS</sequence>
<dbReference type="KEGG" id="ril:CRIB_767"/>
<dbReference type="PANTHER" id="PTHR34295:SF1">
    <property type="entry name" value="BIOTIN TRANSPORTER BIOY"/>
    <property type="match status" value="1"/>
</dbReference>
<accession>A0A1V1I064</accession>
<feature type="transmembrane region" description="Helical" evidence="3">
    <location>
        <begin position="7"/>
        <end position="24"/>
    </location>
</feature>
<feature type="transmembrane region" description="Helical" evidence="3">
    <location>
        <begin position="141"/>
        <end position="163"/>
    </location>
</feature>
<dbReference type="Pfam" id="PF02632">
    <property type="entry name" value="BioY"/>
    <property type="match status" value="1"/>
</dbReference>
<feature type="transmembrane region" description="Helical" evidence="3">
    <location>
        <begin position="30"/>
        <end position="48"/>
    </location>
</feature>
<feature type="transmembrane region" description="Helical" evidence="3">
    <location>
        <begin position="113"/>
        <end position="135"/>
    </location>
</feature>
<keyword evidence="2" id="KW-1003">Cell membrane</keyword>
<dbReference type="GeneID" id="82204949"/>
<gene>
    <name evidence="4" type="ORF">CRIB_767</name>
</gene>
<comment type="similarity">
    <text evidence="1 2">Belongs to the BioY family.</text>
</comment>
<dbReference type="AlphaFoldDB" id="A0A1V1I064"/>
<name>A0A1V1I064_9FIRM</name>
<comment type="subcellular location">
    <subcellularLocation>
        <location evidence="2">Cell membrane</location>
        <topology evidence="2">Multi-pass membrane protein</topology>
    </subcellularLocation>
</comment>
<dbReference type="PANTHER" id="PTHR34295">
    <property type="entry name" value="BIOTIN TRANSPORTER BIOY"/>
    <property type="match status" value="1"/>
</dbReference>
<keyword evidence="2 3" id="KW-0472">Membrane</keyword>
<proteinExistence type="inferred from homology"/>
<dbReference type="EMBL" id="LN555523">
    <property type="protein sequence ID" value="CED93519.1"/>
    <property type="molecule type" value="Genomic_DNA"/>
</dbReference>
<evidence type="ECO:0000313" key="5">
    <source>
        <dbReference type="Proteomes" id="UP000245622"/>
    </source>
</evidence>
<organism evidence="4 5">
    <name type="scientific">Romboutsia ilealis</name>
    <dbReference type="NCBI Taxonomy" id="1115758"/>
    <lineage>
        <taxon>Bacteria</taxon>
        <taxon>Bacillati</taxon>
        <taxon>Bacillota</taxon>
        <taxon>Clostridia</taxon>
        <taxon>Peptostreptococcales</taxon>
        <taxon>Peptostreptococcaceae</taxon>
        <taxon>Romboutsia</taxon>
    </lineage>
</organism>
<protein>
    <recommendedName>
        <fullName evidence="2">Biotin transporter</fullName>
    </recommendedName>
</protein>
<dbReference type="Gene3D" id="1.10.1760.20">
    <property type="match status" value="1"/>
</dbReference>
<dbReference type="InterPro" id="IPR003784">
    <property type="entry name" value="BioY"/>
</dbReference>